<organism evidence="1 2">
    <name type="scientific">Panagrolaimus sp. JU765</name>
    <dbReference type="NCBI Taxonomy" id="591449"/>
    <lineage>
        <taxon>Eukaryota</taxon>
        <taxon>Metazoa</taxon>
        <taxon>Ecdysozoa</taxon>
        <taxon>Nematoda</taxon>
        <taxon>Chromadorea</taxon>
        <taxon>Rhabditida</taxon>
        <taxon>Tylenchina</taxon>
        <taxon>Panagrolaimomorpha</taxon>
        <taxon>Panagrolaimoidea</taxon>
        <taxon>Panagrolaimidae</taxon>
        <taxon>Panagrolaimus</taxon>
    </lineage>
</organism>
<evidence type="ECO:0000313" key="1">
    <source>
        <dbReference type="Proteomes" id="UP000887576"/>
    </source>
</evidence>
<accession>A0AC34RNB6</accession>
<dbReference type="WBParaSite" id="JU765_v2.g8650.t1">
    <property type="protein sequence ID" value="JU765_v2.g8650.t1"/>
    <property type="gene ID" value="JU765_v2.g8650"/>
</dbReference>
<proteinExistence type="predicted"/>
<evidence type="ECO:0000313" key="2">
    <source>
        <dbReference type="WBParaSite" id="JU765_v2.g8650.t1"/>
    </source>
</evidence>
<protein>
    <submittedName>
        <fullName evidence="2">Guanylate cyclase</fullName>
    </submittedName>
</protein>
<reference evidence="2" key="1">
    <citation type="submission" date="2022-11" db="UniProtKB">
        <authorList>
            <consortium name="WormBaseParasite"/>
        </authorList>
    </citation>
    <scope>IDENTIFICATION</scope>
</reference>
<dbReference type="Proteomes" id="UP000887576">
    <property type="component" value="Unplaced"/>
</dbReference>
<sequence length="238" mass="26122">MVEEYAENLAKEVGDRTNELIEEKKKSDFLLYRMLPKQVADNLKAGLAVEPENFESVTIFFSDVVQFTIGDGYLCVSGLPHRNENHVTEIADLSLSLLEAIKLLEIPHLPDTKINIRIGAHSGACTAGVVGLSMPRYCLFGDTVNIASRMESNGKAGCIQISAKTHELLENTGGFVTEPRGQILIKGKGIMETFWLLSRTPSHAPFLQAQISVDGSIDGHVDEVSDLQCLINETCDNF</sequence>
<name>A0AC34RNB6_9BILA</name>